<evidence type="ECO:0000313" key="2">
    <source>
        <dbReference type="Proteomes" id="UP000186609"/>
    </source>
</evidence>
<dbReference type="EMBL" id="CP019236">
    <property type="protein sequence ID" value="APW38595.1"/>
    <property type="molecule type" value="Genomic_DNA"/>
</dbReference>
<organism evidence="1 2">
    <name type="scientific">Rhodoferax koreensis</name>
    <dbReference type="NCBI Taxonomy" id="1842727"/>
    <lineage>
        <taxon>Bacteria</taxon>
        <taxon>Pseudomonadati</taxon>
        <taxon>Pseudomonadota</taxon>
        <taxon>Betaproteobacteria</taxon>
        <taxon>Burkholderiales</taxon>
        <taxon>Comamonadaceae</taxon>
        <taxon>Rhodoferax</taxon>
    </lineage>
</organism>
<dbReference type="InterPro" id="IPR036170">
    <property type="entry name" value="YezG-like_sf"/>
</dbReference>
<keyword evidence="2" id="KW-1185">Reference proteome</keyword>
<dbReference type="Proteomes" id="UP000186609">
    <property type="component" value="Chromosome"/>
</dbReference>
<accession>A0A1P8JXY1</accession>
<protein>
    <submittedName>
        <fullName evidence="1">Uncharacterized protein</fullName>
    </submittedName>
</protein>
<dbReference type="OrthoDB" id="8776386at2"/>
<dbReference type="AlphaFoldDB" id="A0A1P8JXY1"/>
<proteinExistence type="predicted"/>
<gene>
    <name evidence="1" type="ORF">RD110_16475</name>
</gene>
<dbReference type="RefSeq" id="WP_076200474.1">
    <property type="nucleotide sequence ID" value="NZ_CP019236.1"/>
</dbReference>
<reference evidence="1 2" key="1">
    <citation type="submission" date="2017-01" db="EMBL/GenBank/DDBJ databases">
        <authorList>
            <person name="Mah S.A."/>
            <person name="Swanson W.J."/>
            <person name="Moy G.W."/>
            <person name="Vacquier V.D."/>
        </authorList>
    </citation>
    <scope>NUCLEOTIDE SEQUENCE [LARGE SCALE GENOMIC DNA]</scope>
    <source>
        <strain evidence="1 2">DCY110</strain>
    </source>
</reference>
<sequence length="128" mass="14358">MQDYIQLVGLALQKMCPVDARKLLLYAEVEDGVTGLSVLFSDAGGKVNFRFASEELKTLTYEFWETGADKVPARSWRGLEYGLVGSQLSVHFSYPEQLDPEEDQSDRRPRVVAKHFPSAAVDYSRPNG</sequence>
<evidence type="ECO:0000313" key="1">
    <source>
        <dbReference type="EMBL" id="APW38595.1"/>
    </source>
</evidence>
<dbReference type="SUPFAM" id="SSF160424">
    <property type="entry name" value="BH3703-like"/>
    <property type="match status" value="1"/>
</dbReference>
<dbReference type="KEGG" id="rhy:RD110_16475"/>
<name>A0A1P8JXY1_9BURK</name>